<organism evidence="6 7">
    <name type="scientific">Clavispora lusitaniae</name>
    <name type="common">Candida lusitaniae</name>
    <dbReference type="NCBI Taxonomy" id="36911"/>
    <lineage>
        <taxon>Eukaryota</taxon>
        <taxon>Fungi</taxon>
        <taxon>Dikarya</taxon>
        <taxon>Ascomycota</taxon>
        <taxon>Saccharomycotina</taxon>
        <taxon>Pichiomycetes</taxon>
        <taxon>Metschnikowiaceae</taxon>
        <taxon>Clavispora</taxon>
    </lineage>
</organism>
<dbReference type="OMA" id="RFYQTKV"/>
<dbReference type="InterPro" id="IPR022039">
    <property type="entry name" value="MKT1_C"/>
</dbReference>
<dbReference type="EMBL" id="LYUB02000010">
    <property type="protein sequence ID" value="OVF07938.1"/>
    <property type="molecule type" value="Genomic_DNA"/>
</dbReference>
<gene>
    <name evidence="6" type="ORF">A9F13_10g00660</name>
</gene>
<dbReference type="Pfam" id="PF00867">
    <property type="entry name" value="XPG_I"/>
    <property type="match status" value="1"/>
</dbReference>
<evidence type="ECO:0000313" key="7">
    <source>
        <dbReference type="Proteomes" id="UP000195602"/>
    </source>
</evidence>
<dbReference type="InterPro" id="IPR022040">
    <property type="entry name" value="MKT1_N"/>
</dbReference>
<dbReference type="Proteomes" id="UP000195602">
    <property type="component" value="Unassembled WGS sequence"/>
</dbReference>
<evidence type="ECO:0000259" key="4">
    <source>
        <dbReference type="SMART" id="SM00484"/>
    </source>
</evidence>
<dbReference type="InterPro" id="IPR006086">
    <property type="entry name" value="XPG-I_dom"/>
</dbReference>
<dbReference type="SMART" id="SM00485">
    <property type="entry name" value="XPGN"/>
    <property type="match status" value="1"/>
</dbReference>
<comment type="similarity">
    <text evidence="2">Belongs to the XPG/RAD2 endonuclease family.</text>
</comment>
<evidence type="ECO:0000259" key="5">
    <source>
        <dbReference type="SMART" id="SM00485"/>
    </source>
</evidence>
<feature type="compositionally biased region" description="Basic and acidic residues" evidence="3">
    <location>
        <begin position="340"/>
        <end position="356"/>
    </location>
</feature>
<comment type="caution">
    <text evidence="6">The sequence shown here is derived from an EMBL/GenBank/DDBJ whole genome shotgun (WGS) entry which is preliminary data.</text>
</comment>
<dbReference type="GO" id="GO:0034399">
    <property type="term" value="C:nuclear periphery"/>
    <property type="evidence" value="ECO:0007669"/>
    <property type="project" value="EnsemblFungi"/>
</dbReference>
<dbReference type="InterPro" id="IPR029060">
    <property type="entry name" value="PIN-like_dom_sf"/>
</dbReference>
<reference evidence="6 7" key="1">
    <citation type="submission" date="2017-04" db="EMBL/GenBank/DDBJ databases">
        <title>Draft genome of the yeast Clavispora lusitaniae type strain CBS 6936.</title>
        <authorList>
            <person name="Durrens P."/>
            <person name="Klopp C."/>
            <person name="Biteau N."/>
            <person name="Fitton-Ouhabi V."/>
            <person name="Dementhon K."/>
            <person name="Accoceberry I."/>
            <person name="Sherman D.J."/>
            <person name="Noel T."/>
        </authorList>
    </citation>
    <scope>NUCLEOTIDE SEQUENCE [LARGE SCALE GENOMIC DNA]</scope>
    <source>
        <strain evidence="6 7">CBS 6936</strain>
    </source>
</reference>
<dbReference type="Pfam" id="PF00752">
    <property type="entry name" value="XPG_N"/>
    <property type="match status" value="1"/>
</dbReference>
<feature type="region of interest" description="Disordered" evidence="3">
    <location>
        <begin position="340"/>
        <end position="360"/>
    </location>
</feature>
<dbReference type="Gene3D" id="3.40.50.1010">
    <property type="entry name" value="5'-nuclease"/>
    <property type="match status" value="1"/>
</dbReference>
<dbReference type="GO" id="GO:0005840">
    <property type="term" value="C:ribosome"/>
    <property type="evidence" value="ECO:0007669"/>
    <property type="project" value="EnsemblFungi"/>
</dbReference>
<dbReference type="GO" id="GO:0006974">
    <property type="term" value="P:DNA damage response"/>
    <property type="evidence" value="ECO:0007669"/>
    <property type="project" value="EnsemblFungi"/>
</dbReference>
<dbReference type="Pfam" id="PF12247">
    <property type="entry name" value="MKT1_N"/>
    <property type="match status" value="1"/>
</dbReference>
<dbReference type="PANTHER" id="PTHR11081">
    <property type="entry name" value="FLAP ENDONUCLEASE FAMILY MEMBER"/>
    <property type="match status" value="1"/>
</dbReference>
<evidence type="ECO:0008006" key="8">
    <source>
        <dbReference type="Google" id="ProtNLM"/>
    </source>
</evidence>
<dbReference type="SMART" id="SM00484">
    <property type="entry name" value="XPGI"/>
    <property type="match status" value="1"/>
</dbReference>
<dbReference type="CDD" id="cd09858">
    <property type="entry name" value="PIN_MKT1"/>
    <property type="match status" value="1"/>
</dbReference>
<protein>
    <recommendedName>
        <fullName evidence="8">Protein MKT1</fullName>
    </recommendedName>
</protein>
<accession>A0AA91T160</accession>
<dbReference type="SUPFAM" id="SSF88723">
    <property type="entry name" value="PIN domain-like"/>
    <property type="match status" value="1"/>
</dbReference>
<evidence type="ECO:0000256" key="1">
    <source>
        <dbReference type="ARBA" id="ARBA00022845"/>
    </source>
</evidence>
<dbReference type="PANTHER" id="PTHR11081:SF32">
    <property type="entry name" value="POST-TRANSCRIPTIONAL REGULATOR MKT1"/>
    <property type="match status" value="1"/>
</dbReference>
<dbReference type="GO" id="GO:0005829">
    <property type="term" value="C:cytosol"/>
    <property type="evidence" value="ECO:0007669"/>
    <property type="project" value="EnsemblFungi"/>
</dbReference>
<dbReference type="GO" id="GO:0000932">
    <property type="term" value="C:P-body"/>
    <property type="evidence" value="ECO:0007669"/>
    <property type="project" value="EnsemblFungi"/>
</dbReference>
<dbReference type="GO" id="GO:0004518">
    <property type="term" value="F:nuclease activity"/>
    <property type="evidence" value="ECO:0007669"/>
    <property type="project" value="InterPro"/>
</dbReference>
<sequence length="806" mass="91946">MPIKSLESYLFERKLVSTSSIQILQNATIGIDVEHYLSRIYTYKKEQFLFSVGGVPSSLKSYIESDLKVFKEFNIRPLFVFPGLHICSQQQVPGTNELTPQEQHLESTWTKLYSKHSNPNNTSYVYLNESFRLPVDPLPIRTMMNDLIKYLIANGIDYIISPYNASFQLSYLHQAGIIDSIYGSTDILLTNADKFILGMEFQSKDFRFVDKRKVLSELDLSERQFCDLSIMVGCSVQPETFSNLPPLPKPNPMSPYQQLSYFRIALDIFYQYNTFCNGTATDIYGYLSGLHDESLLELYFAGHAALKYMPVINTDGQISLYFTEMAKFGFVDEADVLKNEEEKETGAQKQDTEHKSSTKAKVVPPLKVPTEIHNVVSQRLPPEIYFYQSLGLLPVKLLEAITSGRYIVRPPLEMGLGDGYKKLITSPLAENTLDYQFNLITQSLARYYQVKKIDVKYWFREEPLQLNNRLTPPMFMRLNHLVLKNDDIKEFSLKSFFSILPTKFDPSSKPDTRELKTKDLVSSAFLRALFVLGAINNTSNEINSVPEILKKFVNVEPDVSSAVLQELTLLLMLLNTGSLKLCSYDRSYPGVLKSFKFAAPDLELSSEENEQVALISRIFSLHKLNIHPINYQGPISRSLLNFRSHIVFIQNLLATSTQTCLVDMIVRQDALKLSFDSRKDWYELVDQLPFYMEPNNTLLGVVGEIFFDHCIKSAKAGESPANAKKKSNDYLLDQVFQVGNPSFNINLNSSNSVTPHQLQSDFQEGLKLWRSFVQISQIAHDVDPKLFSKNDLDFIEKTNALVARFT</sequence>
<evidence type="ECO:0000256" key="2">
    <source>
        <dbReference type="ARBA" id="ARBA00024023"/>
    </source>
</evidence>
<feature type="domain" description="XPG-I" evidence="4">
    <location>
        <begin position="152"/>
        <end position="220"/>
    </location>
</feature>
<dbReference type="InterPro" id="IPR006085">
    <property type="entry name" value="XPG_DNA_repair_N"/>
</dbReference>
<dbReference type="Pfam" id="PF12246">
    <property type="entry name" value="MKT1_C"/>
    <property type="match status" value="1"/>
</dbReference>
<dbReference type="GO" id="GO:0045727">
    <property type="term" value="P:positive regulation of translation"/>
    <property type="evidence" value="ECO:0007669"/>
    <property type="project" value="EnsemblFungi"/>
</dbReference>
<keyword evidence="1" id="KW-0810">Translation regulation</keyword>
<dbReference type="AlphaFoldDB" id="A0AA91T160"/>
<evidence type="ECO:0000256" key="3">
    <source>
        <dbReference type="SAM" id="MobiDB-lite"/>
    </source>
</evidence>
<name>A0AA91T160_CLALS</name>
<evidence type="ECO:0000313" key="6">
    <source>
        <dbReference type="EMBL" id="OVF07938.1"/>
    </source>
</evidence>
<dbReference type="InterPro" id="IPR006084">
    <property type="entry name" value="XPG/Rad2"/>
</dbReference>
<dbReference type="KEGG" id="clus:A9F13_10g00660"/>
<dbReference type="GO" id="GO:0003730">
    <property type="term" value="F:mRNA 3'-UTR binding"/>
    <property type="evidence" value="ECO:0007669"/>
    <property type="project" value="TreeGrafter"/>
</dbReference>
<proteinExistence type="inferred from homology"/>
<feature type="domain" description="XPG N-terminal" evidence="5">
    <location>
        <begin position="1"/>
        <end position="103"/>
    </location>
</feature>